<dbReference type="Pfam" id="PF00400">
    <property type="entry name" value="WD40"/>
    <property type="match status" value="3"/>
</dbReference>
<reference evidence="9 10" key="1">
    <citation type="submission" date="2015-04" db="EMBL/GenBank/DDBJ databases">
        <authorList>
            <person name="Syromyatnikov M.Y."/>
            <person name="Popov V.N."/>
        </authorList>
    </citation>
    <scope>NUCLEOTIDE SEQUENCE [LARGE SCALE GENOMIC DNA]</scope>
</reference>
<dbReference type="PROSITE" id="PS50294">
    <property type="entry name" value="WD_REPEATS_REGION"/>
    <property type="match status" value="1"/>
</dbReference>
<evidence type="ECO:0000256" key="4">
    <source>
        <dbReference type="ARBA" id="ARBA00022737"/>
    </source>
</evidence>
<dbReference type="GO" id="GO:0016239">
    <property type="term" value="P:positive regulation of macroautophagy"/>
    <property type="evidence" value="ECO:0007669"/>
    <property type="project" value="TreeGrafter"/>
</dbReference>
<dbReference type="PANTHER" id="PTHR46200">
    <property type="entry name" value="GATOR COMPLEX PROTEIN WDR24"/>
    <property type="match status" value="1"/>
</dbReference>
<dbReference type="EMBL" id="CVRI01000002">
    <property type="protein sequence ID" value="CRK86708.1"/>
    <property type="molecule type" value="Genomic_DNA"/>
</dbReference>
<dbReference type="GO" id="GO:0034198">
    <property type="term" value="P:cellular response to amino acid starvation"/>
    <property type="evidence" value="ECO:0007669"/>
    <property type="project" value="TreeGrafter"/>
</dbReference>
<keyword evidence="5" id="KW-0863">Zinc-finger</keyword>
<sequence length="815" mass="91539">MDDSGSISIRICLDGHANSLALNKDNNCIAVAGRSLLKVFSIESDGFSEVHNMRQPQSNNKSLNLTFSSNAIAWSHLDTNVLATSATNGAVSIWDINKFGRNKQLNVYHDHDRTTHAVIFHQTDPTLLLSASQDSTLKLFDLRERSSCVSTFTSTESVRDVKFNPFNCNSFASVSENGTVQLWDIRRSEKFVQQFTAHSGPIYCLDYHPTHQWLATGSRDKLIKVWNMSSVKPSLEYTIHTIAVVGRVRWRPERKFHIASCSLVVDYSVYIWDVRRPFIPYASFNEHTNVTTDICFKGVPDILLSTSKDSTIYKHSTKDAQHPAASANPQSGSINFRGDLLFVCKTKTKPTIPPMIPNSGSSTKLNFLKKHTHDTVDSAIPALEDWFHLAKSSLHFFTMESNEAATDVMKIDDALTKTLKKDYMAFRACAIDYKFKTDTQTDFLTLLDYNSNIARKHGRANVAMLWNLVKMVYKTAPSKHNQVNHLTSQVSNQSSSGLSGITRASGSFGTAGIGMMSSNAASNSNIHPDGSNDHSTQNLFGTSSNDEVFDANDVSGTITVPKMLVPDLEVEVFDENMNHNNIDHQHLRNGFLYTGPHDNDVIKELPACSSSLINHDLTHTHYKHHRNEIERDIETSPPPEPPCILTVPTNIDIQFWKPFQVLADCLMLQAEVGDVQTPTAILICLGDRRDDLPIDHFVQENWLQSYVDLLHRHQMWNEATEIINISWMPSICQLNEQSTVIQTTCGECGRTLQKGWFCKHCKSTDPSKCVVCHVVVKGIYAWCSGCCHGGHIEHLQQWFQTNPRCPKCNHLCEYD</sequence>
<dbReference type="Proteomes" id="UP000183832">
    <property type="component" value="Unassembled WGS sequence"/>
</dbReference>
<dbReference type="PROSITE" id="PS00678">
    <property type="entry name" value="WD_REPEATS_1"/>
    <property type="match status" value="1"/>
</dbReference>
<keyword evidence="3" id="KW-0479">Metal-binding</keyword>
<evidence type="ECO:0000256" key="8">
    <source>
        <dbReference type="PROSITE-ProRule" id="PRU00221"/>
    </source>
</evidence>
<keyword evidence="2 8" id="KW-0853">WD repeat</keyword>
<dbReference type="PROSITE" id="PS50082">
    <property type="entry name" value="WD_REPEATS_2"/>
    <property type="match status" value="2"/>
</dbReference>
<dbReference type="GO" id="GO:0005829">
    <property type="term" value="C:cytosol"/>
    <property type="evidence" value="ECO:0007669"/>
    <property type="project" value="TreeGrafter"/>
</dbReference>
<dbReference type="SMART" id="SM00320">
    <property type="entry name" value="WD40"/>
    <property type="match status" value="7"/>
</dbReference>
<dbReference type="GO" id="GO:0061700">
    <property type="term" value="C:GATOR2 complex"/>
    <property type="evidence" value="ECO:0007669"/>
    <property type="project" value="TreeGrafter"/>
</dbReference>
<dbReference type="OrthoDB" id="60955at2759"/>
<keyword evidence="10" id="KW-1185">Reference proteome</keyword>
<organism evidence="9 10">
    <name type="scientific">Clunio marinus</name>
    <dbReference type="NCBI Taxonomy" id="568069"/>
    <lineage>
        <taxon>Eukaryota</taxon>
        <taxon>Metazoa</taxon>
        <taxon>Ecdysozoa</taxon>
        <taxon>Arthropoda</taxon>
        <taxon>Hexapoda</taxon>
        <taxon>Insecta</taxon>
        <taxon>Pterygota</taxon>
        <taxon>Neoptera</taxon>
        <taxon>Endopterygota</taxon>
        <taxon>Diptera</taxon>
        <taxon>Nematocera</taxon>
        <taxon>Chironomoidea</taxon>
        <taxon>Chironomidae</taxon>
        <taxon>Clunio</taxon>
    </lineage>
</organism>
<evidence type="ECO:0000256" key="5">
    <source>
        <dbReference type="ARBA" id="ARBA00022771"/>
    </source>
</evidence>
<evidence type="ECO:0000256" key="7">
    <source>
        <dbReference type="ARBA" id="ARBA00040269"/>
    </source>
</evidence>
<comment type="similarity">
    <text evidence="1">Belongs to the WD repeat WDR24 family.</text>
</comment>
<dbReference type="Gene3D" id="2.130.10.10">
    <property type="entry name" value="YVTN repeat-like/Quinoprotein amine dehydrogenase"/>
    <property type="match status" value="2"/>
</dbReference>
<evidence type="ECO:0000256" key="6">
    <source>
        <dbReference type="ARBA" id="ARBA00022833"/>
    </source>
</evidence>
<feature type="repeat" description="WD" evidence="8">
    <location>
        <begin position="151"/>
        <end position="193"/>
    </location>
</feature>
<evidence type="ECO:0000256" key="1">
    <source>
        <dbReference type="ARBA" id="ARBA00008134"/>
    </source>
</evidence>
<dbReference type="InterPro" id="IPR001680">
    <property type="entry name" value="WD40_rpt"/>
</dbReference>
<dbReference type="GO" id="GO:0005774">
    <property type="term" value="C:vacuolar membrane"/>
    <property type="evidence" value="ECO:0007669"/>
    <property type="project" value="TreeGrafter"/>
</dbReference>
<dbReference type="STRING" id="568069.A0A1J1HH18"/>
<accession>A0A1J1HH18</accession>
<dbReference type="PANTHER" id="PTHR46200:SF1">
    <property type="entry name" value="GATOR COMPLEX PROTEIN WDR24"/>
    <property type="match status" value="1"/>
</dbReference>
<keyword evidence="4" id="KW-0677">Repeat</keyword>
<gene>
    <name evidence="9" type="ORF">CLUMA_CG000541</name>
</gene>
<dbReference type="GO" id="GO:0008270">
    <property type="term" value="F:zinc ion binding"/>
    <property type="evidence" value="ECO:0007669"/>
    <property type="project" value="UniProtKB-KW"/>
</dbReference>
<evidence type="ECO:0000313" key="9">
    <source>
        <dbReference type="EMBL" id="CRK86708.1"/>
    </source>
</evidence>
<dbReference type="InterPro" id="IPR036322">
    <property type="entry name" value="WD40_repeat_dom_sf"/>
</dbReference>
<protein>
    <recommendedName>
        <fullName evidence="7">GATOR2 complex protein WDR24</fullName>
    </recommendedName>
</protein>
<evidence type="ECO:0000256" key="2">
    <source>
        <dbReference type="ARBA" id="ARBA00022574"/>
    </source>
</evidence>
<dbReference type="CDD" id="cd00200">
    <property type="entry name" value="WD40"/>
    <property type="match status" value="1"/>
</dbReference>
<feature type="repeat" description="WD" evidence="8">
    <location>
        <begin position="195"/>
        <end position="236"/>
    </location>
</feature>
<evidence type="ECO:0000313" key="10">
    <source>
        <dbReference type="Proteomes" id="UP000183832"/>
    </source>
</evidence>
<dbReference type="InterPro" id="IPR015943">
    <property type="entry name" value="WD40/YVTN_repeat-like_dom_sf"/>
</dbReference>
<dbReference type="GO" id="GO:1904263">
    <property type="term" value="P:positive regulation of TORC1 signaling"/>
    <property type="evidence" value="ECO:0007669"/>
    <property type="project" value="TreeGrafter"/>
</dbReference>
<dbReference type="InterPro" id="IPR019775">
    <property type="entry name" value="WD40_repeat_CS"/>
</dbReference>
<dbReference type="AlphaFoldDB" id="A0A1J1HH18"/>
<dbReference type="SUPFAM" id="SSF50978">
    <property type="entry name" value="WD40 repeat-like"/>
    <property type="match status" value="1"/>
</dbReference>
<dbReference type="InterPro" id="IPR037590">
    <property type="entry name" value="WDR24"/>
</dbReference>
<proteinExistence type="inferred from homology"/>
<keyword evidence="6" id="KW-0862">Zinc</keyword>
<name>A0A1J1HH18_9DIPT</name>
<evidence type="ECO:0000256" key="3">
    <source>
        <dbReference type="ARBA" id="ARBA00022723"/>
    </source>
</evidence>